<dbReference type="InterPro" id="IPR027408">
    <property type="entry name" value="PNPase/RNase_PH_dom_sf"/>
</dbReference>
<dbReference type="Pfam" id="PF05605">
    <property type="entry name" value="zf-Di19"/>
    <property type="match status" value="1"/>
</dbReference>
<dbReference type="Proteomes" id="UP000289340">
    <property type="component" value="Chromosome 15"/>
</dbReference>
<gene>
    <name evidence="5" type="ORF">D0Y65_040926</name>
</gene>
<dbReference type="Gene3D" id="3.30.230.70">
    <property type="entry name" value="GHMP Kinase, N-terminal domain"/>
    <property type="match status" value="1"/>
</dbReference>
<evidence type="ECO:0000259" key="4">
    <source>
        <dbReference type="Pfam" id="PF14571"/>
    </source>
</evidence>
<dbReference type="Pfam" id="PF14571">
    <property type="entry name" value="Di19_C"/>
    <property type="match status" value="1"/>
</dbReference>
<name>A0A445GTU9_GLYSO</name>
<sequence>ALVKLDMPKQWSINDYVLKAVSWHLAKIFKIDAVNATSGSAYAEVGNTKGSDHKEYSSMLHKALEEAIILETFPKTTLDIHALVLESIGRFHFMDSDSWISTRLSSSSRRHHYRSDLYAEESEGNDDFRAEFLCPFCAEDYDVVSLCCHIDDHHPIQAKNGVCPICGKKVGVDLVGHFTTQHGNFLRISFLQVVILVISALLTITYVQRKRRVRKGGSASTISILRKELQEGALQSLLGGSSYLASSNSEPDPLLSSFMFNPVVADESVSATPPSTEDALVKESSKDDFLKRKPQQLQLSEEDQVEKARRFEFVQGLLMSTILDDKL</sequence>
<evidence type="ECO:0000313" key="6">
    <source>
        <dbReference type="Proteomes" id="UP000289340"/>
    </source>
</evidence>
<keyword evidence="6" id="KW-1185">Reference proteome</keyword>
<dbReference type="InterPro" id="IPR027935">
    <property type="entry name" value="Di19_C"/>
</dbReference>
<dbReference type="PANTHER" id="PTHR31875">
    <property type="entry name" value="PROTEIN DEHYDRATION-INDUCED 19"/>
    <property type="match status" value="1"/>
</dbReference>
<comment type="similarity">
    <text evidence="1">Belongs to the Di19 family.</text>
</comment>
<evidence type="ECO:0000256" key="1">
    <source>
        <dbReference type="ARBA" id="ARBA00007109"/>
    </source>
</evidence>
<feature type="domain" description="Di19 C-terminal" evidence="4">
    <location>
        <begin position="222"/>
        <end position="322"/>
    </location>
</feature>
<feature type="domain" description="Di19 zinc-binding" evidence="3">
    <location>
        <begin position="131"/>
        <end position="183"/>
    </location>
</feature>
<comment type="caution">
    <text evidence="5">The sequence shown here is derived from an EMBL/GenBank/DDBJ whole genome shotgun (WGS) entry which is preliminary data.</text>
</comment>
<dbReference type="PANTHER" id="PTHR31875:SF23">
    <property type="entry name" value="PROTEIN DEHYDRATION-INDUCED 19 HOMOLOG 4"/>
    <property type="match status" value="1"/>
</dbReference>
<organism evidence="5 6">
    <name type="scientific">Glycine soja</name>
    <name type="common">Wild soybean</name>
    <dbReference type="NCBI Taxonomy" id="3848"/>
    <lineage>
        <taxon>Eukaryota</taxon>
        <taxon>Viridiplantae</taxon>
        <taxon>Streptophyta</taxon>
        <taxon>Embryophyta</taxon>
        <taxon>Tracheophyta</taxon>
        <taxon>Spermatophyta</taxon>
        <taxon>Magnoliopsida</taxon>
        <taxon>eudicotyledons</taxon>
        <taxon>Gunneridae</taxon>
        <taxon>Pentapetalae</taxon>
        <taxon>rosids</taxon>
        <taxon>fabids</taxon>
        <taxon>Fabales</taxon>
        <taxon>Fabaceae</taxon>
        <taxon>Papilionoideae</taxon>
        <taxon>50 kb inversion clade</taxon>
        <taxon>NPAAA clade</taxon>
        <taxon>indigoferoid/millettioid clade</taxon>
        <taxon>Phaseoleae</taxon>
        <taxon>Glycine</taxon>
        <taxon>Glycine subgen. Soja</taxon>
    </lineage>
</organism>
<feature type="transmembrane region" description="Helical" evidence="2">
    <location>
        <begin position="185"/>
        <end position="207"/>
    </location>
</feature>
<evidence type="ECO:0000259" key="3">
    <source>
        <dbReference type="Pfam" id="PF05605"/>
    </source>
</evidence>
<dbReference type="InterPro" id="IPR033347">
    <property type="entry name" value="Di19"/>
</dbReference>
<reference evidence="5 6" key="1">
    <citation type="submission" date="2018-09" db="EMBL/GenBank/DDBJ databases">
        <title>A high-quality reference genome of wild soybean provides a powerful tool to mine soybean genomes.</title>
        <authorList>
            <person name="Xie M."/>
            <person name="Chung C.Y.L."/>
            <person name="Li M.-W."/>
            <person name="Wong F.-L."/>
            <person name="Chan T.-F."/>
            <person name="Lam H.-M."/>
        </authorList>
    </citation>
    <scope>NUCLEOTIDE SEQUENCE [LARGE SCALE GENOMIC DNA]</scope>
    <source>
        <strain evidence="6">cv. W05</strain>
        <tissue evidence="5">Hypocotyl of etiolated seedlings</tissue>
    </source>
</reference>
<proteinExistence type="inferred from homology"/>
<keyword evidence="2" id="KW-0812">Transmembrane</keyword>
<dbReference type="EMBL" id="QZWG01000015">
    <property type="protein sequence ID" value="RZB64632.1"/>
    <property type="molecule type" value="Genomic_DNA"/>
</dbReference>
<feature type="non-terminal residue" evidence="5">
    <location>
        <position position="1"/>
    </location>
</feature>
<dbReference type="AlphaFoldDB" id="A0A445GTU9"/>
<keyword evidence="2" id="KW-0472">Membrane</keyword>
<evidence type="ECO:0000313" key="5">
    <source>
        <dbReference type="EMBL" id="RZB64632.1"/>
    </source>
</evidence>
<dbReference type="InterPro" id="IPR008598">
    <property type="entry name" value="Di19_Zn-bd"/>
</dbReference>
<evidence type="ECO:0000256" key="2">
    <source>
        <dbReference type="SAM" id="Phobius"/>
    </source>
</evidence>
<keyword evidence="2" id="KW-1133">Transmembrane helix</keyword>
<protein>
    <submittedName>
        <fullName evidence="5">Protein DEHYDRATION-INDUCED 19-like 7 isoform F</fullName>
    </submittedName>
</protein>
<accession>A0A445GTU9</accession>